<accession>A0ABM7X2H5</accession>
<keyword evidence="1" id="KW-0472">Membrane</keyword>
<evidence type="ECO:0000313" key="2">
    <source>
        <dbReference type="EMBL" id="BDG05990.1"/>
    </source>
</evidence>
<protein>
    <submittedName>
        <fullName evidence="2">Uncharacterized protein</fullName>
    </submittedName>
</protein>
<evidence type="ECO:0000313" key="3">
    <source>
        <dbReference type="Proteomes" id="UP001162891"/>
    </source>
</evidence>
<keyword evidence="1" id="KW-1133">Transmembrane helix</keyword>
<feature type="transmembrane region" description="Helical" evidence="1">
    <location>
        <begin position="99"/>
        <end position="123"/>
    </location>
</feature>
<name>A0ABM7X2H5_9BACT</name>
<dbReference type="RefSeq" id="WP_248355221.1">
    <property type="nucleotide sequence ID" value="NZ_AP025591.1"/>
</dbReference>
<feature type="transmembrane region" description="Helical" evidence="1">
    <location>
        <begin position="33"/>
        <end position="54"/>
    </location>
</feature>
<keyword evidence="1" id="KW-0812">Transmembrane</keyword>
<gene>
    <name evidence="2" type="ORF">AMOR_49860</name>
</gene>
<feature type="transmembrane region" description="Helical" evidence="1">
    <location>
        <begin position="6"/>
        <end position="26"/>
    </location>
</feature>
<dbReference type="EMBL" id="AP025591">
    <property type="protein sequence ID" value="BDG05990.1"/>
    <property type="molecule type" value="Genomic_DNA"/>
</dbReference>
<organism evidence="2 3">
    <name type="scientific">Anaeromyxobacter oryzae</name>
    <dbReference type="NCBI Taxonomy" id="2918170"/>
    <lineage>
        <taxon>Bacteria</taxon>
        <taxon>Pseudomonadati</taxon>
        <taxon>Myxococcota</taxon>
        <taxon>Myxococcia</taxon>
        <taxon>Myxococcales</taxon>
        <taxon>Cystobacterineae</taxon>
        <taxon>Anaeromyxobacteraceae</taxon>
        <taxon>Anaeromyxobacter</taxon>
    </lineage>
</organism>
<keyword evidence="3" id="KW-1185">Reference proteome</keyword>
<proteinExistence type="predicted"/>
<evidence type="ECO:0000256" key="1">
    <source>
        <dbReference type="SAM" id="Phobius"/>
    </source>
</evidence>
<sequence>MFFPSTAALLAALASVVVVSVGGAALQARFPRAPLAGLLAVAVAFTLTLAVAKAGGPLLRSVAEPAVGEIVGLGLPASAALGALVLLRRRGPRLRVGVALAAGAIGTVYAILAALAVMCGVIGECL</sequence>
<dbReference type="Proteomes" id="UP001162891">
    <property type="component" value="Chromosome"/>
</dbReference>
<reference evidence="3" key="1">
    <citation type="journal article" date="2022" name="Int. J. Syst. Evol. Microbiol.">
        <title>Anaeromyxobacter oryzae sp. nov., Anaeromyxobacter diazotrophicus sp. nov. and Anaeromyxobacter paludicola sp. nov., isolated from paddy soils.</title>
        <authorList>
            <person name="Itoh H."/>
            <person name="Xu Z."/>
            <person name="Mise K."/>
            <person name="Masuda Y."/>
            <person name="Ushijima N."/>
            <person name="Hayakawa C."/>
            <person name="Shiratori Y."/>
            <person name="Senoo K."/>
        </authorList>
    </citation>
    <scope>NUCLEOTIDE SEQUENCE [LARGE SCALE GENOMIC DNA]</scope>
    <source>
        <strain evidence="3">Red232</strain>
    </source>
</reference>
<feature type="transmembrane region" description="Helical" evidence="1">
    <location>
        <begin position="66"/>
        <end position="87"/>
    </location>
</feature>